<dbReference type="UniPathway" id="UPA00060">
    <property type="reaction ID" value="UER00142"/>
</dbReference>
<comment type="caution">
    <text evidence="2">Lacks conserved residue(s) required for the propagation of feature annotation.</text>
</comment>
<proteinExistence type="inferred from homology"/>
<accession>A0A6V8MSD1</accession>
<dbReference type="HAMAP" id="MF_02128">
    <property type="entry name" value="TMP_kinase"/>
    <property type="match status" value="1"/>
</dbReference>
<gene>
    <name evidence="2 6" type="primary">thiL</name>
    <name evidence="6" type="ORF">GMPD_09090</name>
</gene>
<keyword evidence="2" id="KW-0808">Transferase</keyword>
<feature type="binding site" evidence="2">
    <location>
        <position position="49"/>
    </location>
    <ligand>
        <name>Mg(2+)</name>
        <dbReference type="ChEBI" id="CHEBI:18420"/>
        <label>2</label>
    </ligand>
</feature>
<feature type="binding site" evidence="2">
    <location>
        <position position="47"/>
    </location>
    <ligand>
        <name>Mg(2+)</name>
        <dbReference type="ChEBI" id="CHEBI:18420"/>
        <label>4</label>
    </ligand>
</feature>
<dbReference type="Gene3D" id="3.90.650.10">
    <property type="entry name" value="PurM-like C-terminal domain"/>
    <property type="match status" value="1"/>
</dbReference>
<dbReference type="Pfam" id="PF00586">
    <property type="entry name" value="AIRS"/>
    <property type="match status" value="1"/>
</dbReference>
<comment type="similarity">
    <text evidence="2">Belongs to the thiamine-monophosphate kinase family.</text>
</comment>
<organism evidence="6 7">
    <name type="scientific">Geomonas paludis</name>
    <dbReference type="NCBI Taxonomy" id="2740185"/>
    <lineage>
        <taxon>Bacteria</taxon>
        <taxon>Pseudomonadati</taxon>
        <taxon>Thermodesulfobacteriota</taxon>
        <taxon>Desulfuromonadia</taxon>
        <taxon>Geobacterales</taxon>
        <taxon>Geobacteraceae</taxon>
        <taxon>Geomonas</taxon>
    </lineage>
</organism>
<evidence type="ECO:0000259" key="5">
    <source>
        <dbReference type="Pfam" id="PF02769"/>
    </source>
</evidence>
<feature type="binding site" evidence="2">
    <location>
        <position position="78"/>
    </location>
    <ligand>
        <name>Mg(2+)</name>
        <dbReference type="ChEBI" id="CHEBI:18420"/>
        <label>4</label>
    </ligand>
</feature>
<dbReference type="Gene3D" id="3.30.1330.10">
    <property type="entry name" value="PurM-like, N-terminal domain"/>
    <property type="match status" value="1"/>
</dbReference>
<feature type="binding site" evidence="2">
    <location>
        <position position="49"/>
    </location>
    <ligand>
        <name>Mg(2+)</name>
        <dbReference type="ChEBI" id="CHEBI:18420"/>
        <label>1</label>
    </ligand>
</feature>
<dbReference type="InterPro" id="IPR036921">
    <property type="entry name" value="PurM-like_N_sf"/>
</dbReference>
<feature type="binding site" evidence="2">
    <location>
        <position position="126"/>
    </location>
    <ligand>
        <name>Mg(2+)</name>
        <dbReference type="ChEBI" id="CHEBI:18420"/>
        <label>1</label>
    </ligand>
</feature>
<dbReference type="SUPFAM" id="SSF56042">
    <property type="entry name" value="PurM C-terminal domain-like"/>
    <property type="match status" value="1"/>
</dbReference>
<comment type="function">
    <text evidence="2">Catalyzes the ATP-dependent phosphorylation of thiamine-monophosphate (TMP) to form thiamine-pyrophosphate (TPP), the active form of vitamin B1.</text>
</comment>
<dbReference type="AlphaFoldDB" id="A0A6V8MSD1"/>
<comment type="caution">
    <text evidence="6">The sequence shown here is derived from an EMBL/GenBank/DDBJ whole genome shotgun (WGS) entry which is preliminary data.</text>
</comment>
<dbReference type="GO" id="GO:0005524">
    <property type="term" value="F:ATP binding"/>
    <property type="evidence" value="ECO:0007669"/>
    <property type="project" value="UniProtKB-UniRule"/>
</dbReference>
<feature type="binding site" evidence="2">
    <location>
        <position position="152"/>
    </location>
    <ligand>
        <name>ATP</name>
        <dbReference type="ChEBI" id="CHEBI:30616"/>
    </ligand>
</feature>
<feature type="binding site" evidence="2">
    <location>
        <position position="217"/>
    </location>
    <ligand>
        <name>Mg(2+)</name>
        <dbReference type="ChEBI" id="CHEBI:18420"/>
        <label>5</label>
    </ligand>
</feature>
<keyword evidence="2 6" id="KW-0418">Kinase</keyword>
<dbReference type="InterPro" id="IPR016188">
    <property type="entry name" value="PurM-like_N"/>
</dbReference>
<keyword evidence="2" id="KW-0460">Magnesium</keyword>
<sequence>MKLAELGEFGLIDRIKANVAASPSVLLGIGDDAAALSPTPGQVTLITSDMLLEGVHFDLSFCDPHTLGRKSLSVNLSDVAAMGARPRHFLLGVALPKDVPIEFMDGFMAGMLEQAQRYGATLVGGDTCASKGGLAISVTALGEQRPELVLKRSGAQPGDLVCVTGTVGDAAAGLKLLFEGVREGFLVARQLDPTPRVEAGVALAEAGVVTAMIDVSDGVLQDLGHICEMSGVGARLELARLPLSGDYLAHCGHHLDVPLALWERGRGEGAATGKLSPGHDPFALALSGGEDYELLFCIPAGKEAEVAAICASVNLPVSVIGEITADAGIQLTAPDGSPYTPPRRGFDHFGAD</sequence>
<feature type="binding site" evidence="2">
    <location>
        <position position="78"/>
    </location>
    <ligand>
        <name>Mg(2+)</name>
        <dbReference type="ChEBI" id="CHEBI:18420"/>
        <label>3</label>
    </ligand>
</feature>
<dbReference type="InterPro" id="IPR006283">
    <property type="entry name" value="ThiL-like"/>
</dbReference>
<name>A0A6V8MSD1_9BACT</name>
<dbReference type="PANTHER" id="PTHR30270:SF0">
    <property type="entry name" value="THIAMINE-MONOPHOSPHATE KINASE"/>
    <property type="match status" value="1"/>
</dbReference>
<feature type="binding site" evidence="2">
    <location>
        <position position="290"/>
    </location>
    <ligand>
        <name>substrate</name>
    </ligand>
</feature>
<evidence type="ECO:0000256" key="2">
    <source>
        <dbReference type="HAMAP-Rule" id="MF_02128"/>
    </source>
</evidence>
<dbReference type="GO" id="GO:0009228">
    <property type="term" value="P:thiamine biosynthetic process"/>
    <property type="evidence" value="ECO:0007669"/>
    <property type="project" value="UniProtKB-KW"/>
</dbReference>
<keyword evidence="2" id="KW-0067">ATP-binding</keyword>
<evidence type="ECO:0000313" key="6">
    <source>
        <dbReference type="EMBL" id="GFO62990.1"/>
    </source>
</evidence>
<feature type="binding site" evidence="2">
    <location>
        <position position="78"/>
    </location>
    <ligand>
        <name>Mg(2+)</name>
        <dbReference type="ChEBI" id="CHEBI:18420"/>
        <label>2</label>
    </ligand>
</feature>
<dbReference type="NCBIfam" id="TIGR01379">
    <property type="entry name" value="thiL"/>
    <property type="match status" value="1"/>
</dbReference>
<dbReference type="PIRSF" id="PIRSF005303">
    <property type="entry name" value="Thiam_monoph_kin"/>
    <property type="match status" value="1"/>
</dbReference>
<reference evidence="7" key="1">
    <citation type="submission" date="2020-06" db="EMBL/GenBank/DDBJ databases">
        <title>Draft genomic sequecing of Geomonas sp. Red736.</title>
        <authorList>
            <person name="Itoh H."/>
            <person name="Xu Z.X."/>
            <person name="Ushijima N."/>
            <person name="Masuda Y."/>
            <person name="Shiratori Y."/>
            <person name="Senoo K."/>
        </authorList>
    </citation>
    <scope>NUCLEOTIDE SEQUENCE [LARGE SCALE GENOMIC DNA]</scope>
    <source>
        <strain evidence="7">Red736</strain>
    </source>
</reference>
<feature type="binding site" evidence="2">
    <location>
        <position position="346"/>
    </location>
    <ligand>
        <name>substrate</name>
    </ligand>
</feature>
<dbReference type="InterPro" id="IPR036676">
    <property type="entry name" value="PurM-like_C_sf"/>
</dbReference>
<dbReference type="InterPro" id="IPR010918">
    <property type="entry name" value="PurM-like_C_dom"/>
</dbReference>
<feature type="binding site" evidence="2">
    <location>
        <position position="32"/>
    </location>
    <ligand>
        <name>Mg(2+)</name>
        <dbReference type="ChEBI" id="CHEBI:18420"/>
        <label>4</label>
    </ligand>
</feature>
<protein>
    <recommendedName>
        <fullName evidence="2">Thiamine-monophosphate kinase</fullName>
        <shortName evidence="2">TMP kinase</shortName>
        <shortName evidence="2">Thiamine-phosphate kinase</shortName>
        <ecNumber evidence="2">2.7.4.16</ecNumber>
    </recommendedName>
</protein>
<dbReference type="GO" id="GO:0000287">
    <property type="term" value="F:magnesium ion binding"/>
    <property type="evidence" value="ECO:0007669"/>
    <property type="project" value="UniProtKB-UniRule"/>
</dbReference>
<comment type="pathway">
    <text evidence="2">Cofactor biosynthesis; thiamine diphosphate biosynthesis; thiamine diphosphate from thiamine phosphate: step 1/1.</text>
</comment>
<feature type="binding site" evidence="2">
    <location>
        <position position="32"/>
    </location>
    <ligand>
        <name>Mg(2+)</name>
        <dbReference type="ChEBI" id="CHEBI:18420"/>
        <label>3</label>
    </ligand>
</feature>
<feature type="binding site" evidence="2">
    <location>
        <position position="56"/>
    </location>
    <ligand>
        <name>substrate</name>
    </ligand>
</feature>
<dbReference type="EC" id="2.7.4.16" evidence="2"/>
<dbReference type="RefSeq" id="WP_183345535.1">
    <property type="nucleotide sequence ID" value="NZ_BLXY01000001.1"/>
</dbReference>
<evidence type="ECO:0000313" key="7">
    <source>
        <dbReference type="Proteomes" id="UP000568888"/>
    </source>
</evidence>
<feature type="binding site" evidence="2">
    <location>
        <position position="48"/>
    </location>
    <ligand>
        <name>Mg(2+)</name>
        <dbReference type="ChEBI" id="CHEBI:18420"/>
        <label>1</label>
    </ligand>
</feature>
<evidence type="ECO:0000259" key="4">
    <source>
        <dbReference type="Pfam" id="PF00586"/>
    </source>
</evidence>
<dbReference type="GO" id="GO:0009229">
    <property type="term" value="P:thiamine diphosphate biosynthetic process"/>
    <property type="evidence" value="ECO:0007669"/>
    <property type="project" value="UniProtKB-UniRule"/>
</dbReference>
<dbReference type="EMBL" id="BLXY01000001">
    <property type="protein sequence ID" value="GFO62990.1"/>
    <property type="molecule type" value="Genomic_DNA"/>
</dbReference>
<keyword evidence="2" id="KW-0547">Nucleotide-binding</keyword>
<feature type="binding site" evidence="2">
    <location>
        <position position="214"/>
    </location>
    <ligand>
        <name>Mg(2+)</name>
        <dbReference type="ChEBI" id="CHEBI:18420"/>
        <label>3</label>
    </ligand>
</feature>
<dbReference type="Pfam" id="PF02769">
    <property type="entry name" value="AIRS_C"/>
    <property type="match status" value="1"/>
</dbReference>
<feature type="region of interest" description="Disordered" evidence="3">
    <location>
        <begin position="332"/>
        <end position="352"/>
    </location>
</feature>
<dbReference type="GO" id="GO:0009030">
    <property type="term" value="F:thiamine-phosphate kinase activity"/>
    <property type="evidence" value="ECO:0007669"/>
    <property type="project" value="UniProtKB-UniRule"/>
</dbReference>
<feature type="binding site" evidence="2">
    <location>
        <position position="216"/>
    </location>
    <ligand>
        <name>ATP</name>
        <dbReference type="ChEBI" id="CHEBI:30616"/>
    </ligand>
</feature>
<keyword evidence="2" id="KW-0479">Metal-binding</keyword>
<keyword evidence="1 2" id="KW-0784">Thiamine biosynthesis</keyword>
<evidence type="ECO:0000256" key="3">
    <source>
        <dbReference type="SAM" id="MobiDB-lite"/>
    </source>
</evidence>
<dbReference type="CDD" id="cd02194">
    <property type="entry name" value="ThiL"/>
    <property type="match status" value="1"/>
</dbReference>
<feature type="domain" description="PurM-like N-terminal" evidence="4">
    <location>
        <begin position="30"/>
        <end position="143"/>
    </location>
</feature>
<comment type="miscellaneous">
    <text evidence="2">Reaction mechanism of ThiL seems to utilize a direct, inline transfer of the gamma-phosphate of ATP to TMP rather than a phosphorylated enzyme intermediate.</text>
</comment>
<dbReference type="Proteomes" id="UP000568888">
    <property type="component" value="Unassembled WGS sequence"/>
</dbReference>
<comment type="catalytic activity">
    <reaction evidence="2">
        <text>thiamine phosphate + ATP = thiamine diphosphate + ADP</text>
        <dbReference type="Rhea" id="RHEA:15913"/>
        <dbReference type="ChEBI" id="CHEBI:30616"/>
        <dbReference type="ChEBI" id="CHEBI:37575"/>
        <dbReference type="ChEBI" id="CHEBI:58937"/>
        <dbReference type="ChEBI" id="CHEBI:456216"/>
        <dbReference type="EC" id="2.7.4.16"/>
    </reaction>
</comment>
<evidence type="ECO:0000256" key="1">
    <source>
        <dbReference type="ARBA" id="ARBA00022977"/>
    </source>
</evidence>
<dbReference type="SUPFAM" id="SSF55326">
    <property type="entry name" value="PurM N-terminal domain-like"/>
    <property type="match status" value="1"/>
</dbReference>
<dbReference type="PANTHER" id="PTHR30270">
    <property type="entry name" value="THIAMINE-MONOPHOSPHATE KINASE"/>
    <property type="match status" value="1"/>
</dbReference>
<feature type="binding site" evidence="2">
    <location>
        <begin position="125"/>
        <end position="126"/>
    </location>
    <ligand>
        <name>ATP</name>
        <dbReference type="ChEBI" id="CHEBI:30616"/>
    </ligand>
</feature>
<feature type="domain" description="PurM-like C-terminal" evidence="5">
    <location>
        <begin position="156"/>
        <end position="331"/>
    </location>
</feature>